<feature type="compositionally biased region" description="Low complexity" evidence="1">
    <location>
        <begin position="77"/>
        <end position="90"/>
    </location>
</feature>
<evidence type="ECO:0000256" key="1">
    <source>
        <dbReference type="SAM" id="MobiDB-lite"/>
    </source>
</evidence>
<dbReference type="RefSeq" id="XP_032342539.1">
    <property type="nucleotide sequence ID" value="XM_032486648.1"/>
</dbReference>
<dbReference type="KEGG" id="cfr:116665792"/>
<evidence type="ECO:0000313" key="2">
    <source>
        <dbReference type="Proteomes" id="UP000694856"/>
    </source>
</evidence>
<feature type="region of interest" description="Disordered" evidence="1">
    <location>
        <begin position="1"/>
        <end position="111"/>
    </location>
</feature>
<dbReference type="GeneID" id="116665792"/>
<protein>
    <submittedName>
        <fullName evidence="3">Uncharacterized protein LOC116665792 isoform X1</fullName>
    </submittedName>
</protein>
<reference evidence="3" key="1">
    <citation type="submission" date="2025-08" db="UniProtKB">
        <authorList>
            <consortium name="RefSeq"/>
        </authorList>
    </citation>
    <scope>IDENTIFICATION</scope>
    <source>
        <tissue evidence="3">Ear skin</tissue>
    </source>
</reference>
<feature type="compositionally biased region" description="Basic residues" evidence="1">
    <location>
        <begin position="11"/>
        <end position="25"/>
    </location>
</feature>
<feature type="compositionally biased region" description="Basic residues" evidence="1">
    <location>
        <begin position="57"/>
        <end position="67"/>
    </location>
</feature>
<organism evidence="2 3">
    <name type="scientific">Camelus ferus</name>
    <name type="common">Wild bactrian camel</name>
    <name type="synonym">Camelus bactrianus ferus</name>
    <dbReference type="NCBI Taxonomy" id="419612"/>
    <lineage>
        <taxon>Eukaryota</taxon>
        <taxon>Metazoa</taxon>
        <taxon>Chordata</taxon>
        <taxon>Craniata</taxon>
        <taxon>Vertebrata</taxon>
        <taxon>Euteleostomi</taxon>
        <taxon>Mammalia</taxon>
        <taxon>Eutheria</taxon>
        <taxon>Laurasiatheria</taxon>
        <taxon>Artiodactyla</taxon>
        <taxon>Tylopoda</taxon>
        <taxon>Camelidae</taxon>
        <taxon>Camelus</taxon>
    </lineage>
</organism>
<accession>A0A8B8TJX1</accession>
<dbReference type="Proteomes" id="UP000694856">
    <property type="component" value="Chromosome 9"/>
</dbReference>
<gene>
    <name evidence="3" type="primary">LOC116665792</name>
</gene>
<dbReference type="AlphaFoldDB" id="A0A8B8TJX1"/>
<proteinExistence type="predicted"/>
<feature type="compositionally biased region" description="Basic and acidic residues" evidence="1">
    <location>
        <begin position="141"/>
        <end position="157"/>
    </location>
</feature>
<name>A0A8B8TJX1_CAMFR</name>
<evidence type="ECO:0000313" key="3">
    <source>
        <dbReference type="RefSeq" id="XP_032342539.1"/>
    </source>
</evidence>
<keyword evidence="2" id="KW-1185">Reference proteome</keyword>
<feature type="region of interest" description="Disordered" evidence="1">
    <location>
        <begin position="124"/>
        <end position="166"/>
    </location>
</feature>
<sequence length="201" mass="21996">MVLVRGAAAHISRRPQRGAQSKRKLTVAATAAAADRNLSPAPRGALRRRGGGCLRAGKSRGGRRREGRRATEQHQQGLRFLPPRPGLLFPSRERAPPAGREGGWEVSAPGAPGKEKVFAPTWWRRAGGDRPSAELSAGGDRPGESGRVRKVETDPRTRRPGRTGLGYRRGMEFRRLHCHHPFGVFVAVSKLSWPTQLGNDR</sequence>